<keyword evidence="3" id="KW-1185">Reference proteome</keyword>
<evidence type="ECO:0000313" key="3">
    <source>
        <dbReference type="Proteomes" id="UP001330016"/>
    </source>
</evidence>
<dbReference type="Proteomes" id="UP001330016">
    <property type="component" value="Unassembled WGS sequence"/>
</dbReference>
<reference evidence="2 3" key="1">
    <citation type="submission" date="2023-02" db="EMBL/GenBank/DDBJ databases">
        <title>The predominant lactic acid bacteria and yeasts involved in the spontaneous fermentation of millet during the production of the traditional porridge Hausa koko in Ghana.</title>
        <authorList>
            <person name="Atter A."/>
            <person name="Diaz M."/>
        </authorList>
    </citation>
    <scope>NUCLEOTIDE SEQUENCE [LARGE SCALE GENOMIC DNA]</scope>
    <source>
        <strain evidence="2 3">FI11640</strain>
    </source>
</reference>
<dbReference type="Pfam" id="PF05368">
    <property type="entry name" value="NmrA"/>
    <property type="match status" value="1"/>
</dbReference>
<evidence type="ECO:0000259" key="1">
    <source>
        <dbReference type="Pfam" id="PF05368"/>
    </source>
</evidence>
<dbReference type="Gene3D" id="3.40.50.720">
    <property type="entry name" value="NAD(P)-binding Rossmann-like Domain"/>
    <property type="match status" value="1"/>
</dbReference>
<dbReference type="InterPro" id="IPR008030">
    <property type="entry name" value="NmrA-like"/>
</dbReference>
<protein>
    <submittedName>
        <fullName evidence="2">NmrA family NAD(P)-binding protein</fullName>
    </submittedName>
</protein>
<dbReference type="PANTHER" id="PTHR43162">
    <property type="match status" value="1"/>
</dbReference>
<dbReference type="Gene3D" id="3.90.25.10">
    <property type="entry name" value="UDP-galactose 4-epimerase, domain 1"/>
    <property type="match status" value="1"/>
</dbReference>
<dbReference type="EMBL" id="JAQSGK010000060">
    <property type="protein sequence ID" value="MEE6716974.1"/>
    <property type="molecule type" value="Genomic_DNA"/>
</dbReference>
<dbReference type="PANTHER" id="PTHR43162:SF1">
    <property type="entry name" value="PRESTALK A DIFFERENTIATION PROTEIN A"/>
    <property type="match status" value="1"/>
</dbReference>
<gene>
    <name evidence="2" type="ORF">PS435_14045</name>
</gene>
<evidence type="ECO:0000313" key="2">
    <source>
        <dbReference type="EMBL" id="MEE6716974.1"/>
    </source>
</evidence>
<dbReference type="InterPro" id="IPR036291">
    <property type="entry name" value="NAD(P)-bd_dom_sf"/>
</dbReference>
<feature type="domain" description="NmrA-like" evidence="1">
    <location>
        <begin position="2"/>
        <end position="221"/>
    </location>
</feature>
<proteinExistence type="predicted"/>
<name>A0ABU7T2Y9_9LACO</name>
<sequence>MDKILVLGSTGNIGWPLVKILHQRTDCTVVAGVCHHVPQPMQDLGVATVHFDFLAPSTFAPALAGVTKVFFVRPPQLANPEQDMRPFLETVKEHGIAQVVFISLMGVEKNPMVPHRKIEQMITTLGLPHTFIRPSFFMQNLCTTHLADIQQHHDLFIPAGRAKTSFIDTEDIAAVAAAALTDPQYLGQALTITGPAAITYDHVAQIMSETLGVPITYSHPGLLQFRRAMIRRGVKKKFVNVMVMLYVITRLGNAKGVTDTVQQVLQRPARTVAQFVQANAALFLE</sequence>
<dbReference type="SUPFAM" id="SSF51735">
    <property type="entry name" value="NAD(P)-binding Rossmann-fold domains"/>
    <property type="match status" value="1"/>
</dbReference>
<comment type="caution">
    <text evidence="2">The sequence shown here is derived from an EMBL/GenBank/DDBJ whole genome shotgun (WGS) entry which is preliminary data.</text>
</comment>
<accession>A0ABU7T2Y9</accession>
<organism evidence="2 3">
    <name type="scientific">Schleiferilactobacillus harbinensis</name>
    <dbReference type="NCBI Taxonomy" id="304207"/>
    <lineage>
        <taxon>Bacteria</taxon>
        <taxon>Bacillati</taxon>
        <taxon>Bacillota</taxon>
        <taxon>Bacilli</taxon>
        <taxon>Lactobacillales</taxon>
        <taxon>Lactobacillaceae</taxon>
        <taxon>Schleiferilactobacillus</taxon>
    </lineage>
</organism>
<dbReference type="RefSeq" id="WP_331244455.1">
    <property type="nucleotide sequence ID" value="NZ_JAQSGJ010000060.1"/>
</dbReference>
<dbReference type="InterPro" id="IPR051604">
    <property type="entry name" value="Ergot_Alk_Oxidoreductase"/>
</dbReference>